<dbReference type="RefSeq" id="WP_006368863.1">
    <property type="nucleotide sequence ID" value="NZ_CP073075.1"/>
</dbReference>
<name>A0A846WVW9_9ACTN</name>
<reference evidence="1 2" key="1">
    <citation type="submission" date="2020-04" db="EMBL/GenBank/DDBJ databases">
        <title>MicrobeNet Type strains.</title>
        <authorList>
            <person name="Nicholson A.C."/>
        </authorList>
    </citation>
    <scope>NUCLEOTIDE SEQUENCE [LARGE SCALE GENOMIC DNA]</scope>
    <source>
        <strain evidence="1 2">ATCC BAA-14</strain>
    </source>
</reference>
<proteinExistence type="predicted"/>
<accession>A0A846WVW9</accession>
<comment type="caution">
    <text evidence="1">The sequence shown here is derived from an EMBL/GenBank/DDBJ whole genome shotgun (WGS) entry which is preliminary data.</text>
</comment>
<gene>
    <name evidence="1" type="ORF">HGA05_24795</name>
</gene>
<dbReference type="Proteomes" id="UP000563898">
    <property type="component" value="Unassembled WGS sequence"/>
</dbReference>
<evidence type="ECO:0000313" key="1">
    <source>
        <dbReference type="EMBL" id="NKY04783.1"/>
    </source>
</evidence>
<sequence>MAIQREKAKRVRVELQLDPDVAERLRSIAADEQRNVSVVAQRLLVAAIDADEREKE</sequence>
<evidence type="ECO:0000313" key="2">
    <source>
        <dbReference type="Proteomes" id="UP000563898"/>
    </source>
</evidence>
<dbReference type="EMBL" id="JAAXPC010000023">
    <property type="protein sequence ID" value="NKY04783.1"/>
    <property type="molecule type" value="Genomic_DNA"/>
</dbReference>
<organism evidence="1 2">
    <name type="scientific">Gordonia polyisoprenivorans</name>
    <dbReference type="NCBI Taxonomy" id="84595"/>
    <lineage>
        <taxon>Bacteria</taxon>
        <taxon>Bacillati</taxon>
        <taxon>Actinomycetota</taxon>
        <taxon>Actinomycetes</taxon>
        <taxon>Mycobacteriales</taxon>
        <taxon>Gordoniaceae</taxon>
        <taxon>Gordonia</taxon>
    </lineage>
</organism>
<dbReference type="AlphaFoldDB" id="A0A846WVW9"/>
<evidence type="ECO:0008006" key="3">
    <source>
        <dbReference type="Google" id="ProtNLM"/>
    </source>
</evidence>
<protein>
    <recommendedName>
        <fullName evidence="3">Ribbon-helix-helix protein, CopG family</fullName>
    </recommendedName>
</protein>